<comment type="caution">
    <text evidence="1">The sequence shown here is derived from an EMBL/GenBank/DDBJ whole genome shotgun (WGS) entry which is preliminary data.</text>
</comment>
<dbReference type="OrthoDB" id="2491343at2759"/>
<dbReference type="EMBL" id="JAAAHW010005598">
    <property type="protein sequence ID" value="KAF9967582.1"/>
    <property type="molecule type" value="Genomic_DNA"/>
</dbReference>
<sequence length="158" mass="17177">QALLLKAIIKVVAKILADIELKLNIEVFPLLWHTSRPTSISSASSTWMLMSLLKSRQPSRLAIITNIDAKVLALVEAHVSGTKVDVDAIAIDVRALIELIVNELVVNVDADVLAEICVALQVAGLIDANADLHVSLGLDVDVWSRNFLKKKKTSIIKP</sequence>
<evidence type="ECO:0000313" key="1">
    <source>
        <dbReference type="EMBL" id="KAF9967582.1"/>
    </source>
</evidence>
<evidence type="ECO:0000313" key="2">
    <source>
        <dbReference type="Proteomes" id="UP000749646"/>
    </source>
</evidence>
<proteinExistence type="predicted"/>
<dbReference type="AlphaFoldDB" id="A0A9P6JD89"/>
<gene>
    <name evidence="1" type="ORF">BGZ65_013007</name>
</gene>
<accession>A0A9P6JD89</accession>
<name>A0A9P6JD89_9FUNG</name>
<keyword evidence="2" id="KW-1185">Reference proteome</keyword>
<organism evidence="1 2">
    <name type="scientific">Modicella reniformis</name>
    <dbReference type="NCBI Taxonomy" id="1440133"/>
    <lineage>
        <taxon>Eukaryota</taxon>
        <taxon>Fungi</taxon>
        <taxon>Fungi incertae sedis</taxon>
        <taxon>Mucoromycota</taxon>
        <taxon>Mortierellomycotina</taxon>
        <taxon>Mortierellomycetes</taxon>
        <taxon>Mortierellales</taxon>
        <taxon>Mortierellaceae</taxon>
        <taxon>Modicella</taxon>
    </lineage>
</organism>
<feature type="non-terminal residue" evidence="1">
    <location>
        <position position="158"/>
    </location>
</feature>
<reference evidence="1" key="1">
    <citation type="journal article" date="2020" name="Fungal Divers.">
        <title>Resolving the Mortierellaceae phylogeny through synthesis of multi-gene phylogenetics and phylogenomics.</title>
        <authorList>
            <person name="Vandepol N."/>
            <person name="Liber J."/>
            <person name="Desiro A."/>
            <person name="Na H."/>
            <person name="Kennedy M."/>
            <person name="Barry K."/>
            <person name="Grigoriev I.V."/>
            <person name="Miller A.N."/>
            <person name="O'Donnell K."/>
            <person name="Stajich J.E."/>
            <person name="Bonito G."/>
        </authorList>
    </citation>
    <scope>NUCLEOTIDE SEQUENCE</scope>
    <source>
        <strain evidence="1">MES-2147</strain>
    </source>
</reference>
<dbReference type="Proteomes" id="UP000749646">
    <property type="component" value="Unassembled WGS sequence"/>
</dbReference>
<protein>
    <submittedName>
        <fullName evidence="1">Uncharacterized protein</fullName>
    </submittedName>
</protein>